<evidence type="ECO:0000313" key="1">
    <source>
        <dbReference type="EMBL" id="ASO63647.1"/>
    </source>
</evidence>
<dbReference type="AlphaFoldDB" id="A0A221ZMA7"/>
<reference evidence="1" key="1">
    <citation type="submission" date="2017-05" db="EMBL/GenBank/DDBJ databases">
        <authorList>
            <person name="Li X.-P."/>
            <person name="Sun J."/>
            <person name="Liu Y.-H."/>
        </authorList>
    </citation>
    <scope>NUCLEOTIDE SEQUENCE</scope>
    <source>
        <strain evidence="1">D36-1</strain>
        <plasmid evidence="1">pD36-1</plasmid>
    </source>
</reference>
<dbReference type="EMBL" id="MF083142">
    <property type="protein sequence ID" value="ASO63647.1"/>
    <property type="molecule type" value="Genomic_DNA"/>
</dbReference>
<keyword evidence="1" id="KW-0238">DNA-binding</keyword>
<protein>
    <submittedName>
        <fullName evidence="1">Putative DNA-binding protein</fullName>
    </submittedName>
</protein>
<dbReference type="GO" id="GO:0003677">
    <property type="term" value="F:DNA binding"/>
    <property type="evidence" value="ECO:0007669"/>
    <property type="project" value="UniProtKB-KW"/>
</dbReference>
<sequence>MPSLEVQDLGLTSFDSWLDENGYDKTNARNNRTIWAREGGWHLKRCRNLETGTDDFWFIAFDGKGGKIYPLKTQRDYRAAYRKLEAEGYAPAVIEQMTTGAAYNLAYPCSTLKQAETATSEPKRKPDVDGVVSENGIYGHSRFCNTDFDDKLACLNLSGV</sequence>
<name>A0A221ZMA7_CITFR</name>
<accession>A0A221ZMA7</accession>
<geneLocation type="plasmid" evidence="1">
    <name>pD36-1</name>
</geneLocation>
<keyword evidence="1" id="KW-0614">Plasmid</keyword>
<organism evidence="1">
    <name type="scientific">Citrobacter freundii</name>
    <dbReference type="NCBI Taxonomy" id="546"/>
    <lineage>
        <taxon>Bacteria</taxon>
        <taxon>Pseudomonadati</taxon>
        <taxon>Pseudomonadota</taxon>
        <taxon>Gammaproteobacteria</taxon>
        <taxon>Enterobacterales</taxon>
        <taxon>Enterobacteriaceae</taxon>
        <taxon>Citrobacter</taxon>
        <taxon>Citrobacter freundii complex</taxon>
    </lineage>
</organism>
<proteinExistence type="predicted"/>